<comment type="caution">
    <text evidence="1">The sequence shown here is derived from an EMBL/GenBank/DDBJ whole genome shotgun (WGS) entry which is preliminary data.</text>
</comment>
<accession>A0A9R1UVV4</accession>
<evidence type="ECO:0000313" key="1">
    <source>
        <dbReference type="EMBL" id="KAJ0193833.1"/>
    </source>
</evidence>
<dbReference type="CDD" id="cd22744">
    <property type="entry name" value="OTU"/>
    <property type="match status" value="1"/>
</dbReference>
<organism evidence="1 2">
    <name type="scientific">Lactuca sativa</name>
    <name type="common">Garden lettuce</name>
    <dbReference type="NCBI Taxonomy" id="4236"/>
    <lineage>
        <taxon>Eukaryota</taxon>
        <taxon>Viridiplantae</taxon>
        <taxon>Streptophyta</taxon>
        <taxon>Embryophyta</taxon>
        <taxon>Tracheophyta</taxon>
        <taxon>Spermatophyta</taxon>
        <taxon>Magnoliopsida</taxon>
        <taxon>eudicotyledons</taxon>
        <taxon>Gunneridae</taxon>
        <taxon>Pentapetalae</taxon>
        <taxon>asterids</taxon>
        <taxon>campanulids</taxon>
        <taxon>Asterales</taxon>
        <taxon>Asteraceae</taxon>
        <taxon>Cichorioideae</taxon>
        <taxon>Cichorieae</taxon>
        <taxon>Lactucinae</taxon>
        <taxon>Lactuca</taxon>
    </lineage>
</organism>
<evidence type="ECO:0000313" key="2">
    <source>
        <dbReference type="Proteomes" id="UP000235145"/>
    </source>
</evidence>
<dbReference type="InterPro" id="IPR052579">
    <property type="entry name" value="Zinc_finger_SWIM"/>
</dbReference>
<sequence>MMTRNRYQRNFHTYMPRFKDRIFEVLQKRVSVHAMDKILEELHLSKGFLPTPENCGCQLQTYFRLPCAHELVMYVSSAIPLDLIDAFWRKLDLKPSISMEYSDLNVDHRMQWFKEIYNNQPDHIKYNYLTRMEEITDPSTNLINEYSVKKNNRGRPKVKPVQHQSQFILHGSYDEPIGQCSYNIDLNEEPIRQCSYQTDLNEDLIGQCSYKIELNEEPTLRHNSLLEEISSIFHPYITHIQNVLGDGICGFRSVVVCLGYGEDHWIYIRQQLLDDLLSSYDDYRSQRVSKSPGPYIFTCVHQSLCNDKLEHEYPMPPIAALWIRHKAPSAAD</sequence>
<proteinExistence type="predicted"/>
<dbReference type="PANTHER" id="PTHR31569">
    <property type="entry name" value="SWIM-TYPE DOMAIN-CONTAINING PROTEIN"/>
    <property type="match status" value="1"/>
</dbReference>
<protein>
    <recommendedName>
        <fullName evidence="3">SWIM-type domain-containing protein</fullName>
    </recommendedName>
</protein>
<evidence type="ECO:0008006" key="3">
    <source>
        <dbReference type="Google" id="ProtNLM"/>
    </source>
</evidence>
<keyword evidence="2" id="KW-1185">Reference proteome</keyword>
<gene>
    <name evidence="1" type="ORF">LSAT_V11C800394750</name>
</gene>
<reference evidence="1 2" key="1">
    <citation type="journal article" date="2017" name="Nat. Commun.">
        <title>Genome assembly with in vitro proximity ligation data and whole-genome triplication in lettuce.</title>
        <authorList>
            <person name="Reyes-Chin-Wo S."/>
            <person name="Wang Z."/>
            <person name="Yang X."/>
            <person name="Kozik A."/>
            <person name="Arikit S."/>
            <person name="Song C."/>
            <person name="Xia L."/>
            <person name="Froenicke L."/>
            <person name="Lavelle D.O."/>
            <person name="Truco M.J."/>
            <person name="Xia R."/>
            <person name="Zhu S."/>
            <person name="Xu C."/>
            <person name="Xu H."/>
            <person name="Xu X."/>
            <person name="Cox K."/>
            <person name="Korf I."/>
            <person name="Meyers B.C."/>
            <person name="Michelmore R.W."/>
        </authorList>
    </citation>
    <scope>NUCLEOTIDE SEQUENCE [LARGE SCALE GENOMIC DNA]</scope>
    <source>
        <strain evidence="2">cv. Salinas</strain>
        <tissue evidence="1">Seedlings</tissue>
    </source>
</reference>
<dbReference type="AlphaFoldDB" id="A0A9R1UVV4"/>
<dbReference type="EMBL" id="NBSK02000008">
    <property type="protein sequence ID" value="KAJ0193833.1"/>
    <property type="molecule type" value="Genomic_DNA"/>
</dbReference>
<dbReference type="PANTHER" id="PTHR31569:SF4">
    <property type="entry name" value="SWIM-TYPE DOMAIN-CONTAINING PROTEIN"/>
    <property type="match status" value="1"/>
</dbReference>
<name>A0A9R1UVV4_LACSA</name>
<dbReference type="Proteomes" id="UP000235145">
    <property type="component" value="Unassembled WGS sequence"/>
</dbReference>